<evidence type="ECO:0000256" key="9">
    <source>
        <dbReference type="ARBA" id="ARBA00022982"/>
    </source>
</evidence>
<dbReference type="CDD" id="cd00284">
    <property type="entry name" value="Cytochrome_b_N"/>
    <property type="match status" value="1"/>
</dbReference>
<dbReference type="Pfam" id="PF00032">
    <property type="entry name" value="Cytochrom_B_C"/>
    <property type="match status" value="1"/>
</dbReference>
<keyword evidence="11 16" id="KW-0408">Iron</keyword>
<dbReference type="FunFam" id="1.20.810.10:FF:000002">
    <property type="entry name" value="Cytochrome b"/>
    <property type="match status" value="1"/>
</dbReference>
<evidence type="ECO:0000256" key="16">
    <source>
        <dbReference type="PIRSR" id="PIRSR038885-2"/>
    </source>
</evidence>
<evidence type="ECO:0000259" key="18">
    <source>
        <dbReference type="PROSITE" id="PS51002"/>
    </source>
</evidence>
<dbReference type="InterPro" id="IPR005798">
    <property type="entry name" value="Cyt_b/b6_C"/>
</dbReference>
<evidence type="ECO:0000256" key="12">
    <source>
        <dbReference type="ARBA" id="ARBA00023128"/>
    </source>
</evidence>
<feature type="binding site" description="axial binding residue" evidence="16">
    <location>
        <position position="183"/>
    </location>
    <ligand>
        <name>heme b</name>
        <dbReference type="ChEBI" id="CHEBI:60344"/>
        <label>b562</label>
    </ligand>
    <ligandPart>
        <name>Fe</name>
        <dbReference type="ChEBI" id="CHEBI:18248"/>
    </ligandPart>
</feature>
<geneLocation type="mitochondrion" evidence="20"/>
<comment type="function">
    <text evidence="17">Component of the ubiquinol-cytochrome c reductase complex (complex III or cytochrome b-c1 complex) that is part of the mitochondrial respiratory chain. The b-c1 complex mediates electron transfer from ubiquinol to cytochrome c. Contributes to the generation of a proton gradient across the mitochondrial membrane that is then used for ATP synthesis.</text>
</comment>
<evidence type="ECO:0000259" key="19">
    <source>
        <dbReference type="PROSITE" id="PS51003"/>
    </source>
</evidence>
<comment type="cofactor">
    <cofactor evidence="16">
        <name>heme</name>
        <dbReference type="ChEBI" id="CHEBI:30413"/>
    </cofactor>
    <text evidence="16">Binds 2 heme groups non-covalently.</text>
</comment>
<evidence type="ECO:0000256" key="15">
    <source>
        <dbReference type="PIRSR" id="PIRSR038885-1"/>
    </source>
</evidence>
<feature type="binding site" description="axial binding residue" evidence="16">
    <location>
        <position position="96"/>
    </location>
    <ligand>
        <name>heme b</name>
        <dbReference type="ChEBI" id="CHEBI:60344"/>
        <label>b566</label>
    </ligand>
    <ligandPart>
        <name>Fe</name>
        <dbReference type="ChEBI" id="CHEBI:18248"/>
    </ligandPart>
</feature>
<comment type="similarity">
    <text evidence="14 17">Belongs to the cytochrome b family.</text>
</comment>
<evidence type="ECO:0000256" key="3">
    <source>
        <dbReference type="ARBA" id="ARBA00022448"/>
    </source>
</evidence>
<dbReference type="GO" id="GO:0046872">
    <property type="term" value="F:metal ion binding"/>
    <property type="evidence" value="ECO:0007669"/>
    <property type="project" value="UniProtKB-UniRule"/>
</dbReference>
<feature type="transmembrane region" description="Helical" evidence="17">
    <location>
        <begin position="230"/>
        <end position="250"/>
    </location>
</feature>
<dbReference type="InterPro" id="IPR048260">
    <property type="entry name" value="Cytochrome_b_C_euk/bac"/>
</dbReference>
<evidence type="ECO:0000256" key="13">
    <source>
        <dbReference type="ARBA" id="ARBA00023136"/>
    </source>
</evidence>
<dbReference type="Gene3D" id="1.20.810.10">
    <property type="entry name" value="Cytochrome Bc1 Complex, Chain C"/>
    <property type="match status" value="1"/>
</dbReference>
<dbReference type="Pfam" id="PF00033">
    <property type="entry name" value="Cytochrome_B"/>
    <property type="match status" value="1"/>
</dbReference>
<keyword evidence="5 17" id="KW-0679">Respiratory chain</keyword>
<feature type="transmembrane region" description="Helical" evidence="17">
    <location>
        <begin position="289"/>
        <end position="308"/>
    </location>
</feature>
<keyword evidence="7 16" id="KW-0479">Metal-binding</keyword>
<dbReference type="SUPFAM" id="SSF81342">
    <property type="entry name" value="Transmembrane di-heme cytochromes"/>
    <property type="match status" value="1"/>
</dbReference>
<dbReference type="InterPro" id="IPR048259">
    <property type="entry name" value="Cytochrome_b_N_euk/bac"/>
</dbReference>
<dbReference type="GO" id="GO:0006122">
    <property type="term" value="P:mitochondrial electron transport, ubiquinol to cytochrome c"/>
    <property type="evidence" value="ECO:0007669"/>
    <property type="project" value="TreeGrafter"/>
</dbReference>
<feature type="domain" description="Cytochrome b/b6 C-terminal region profile" evidence="19">
    <location>
        <begin position="211"/>
        <end position="381"/>
    </location>
</feature>
<feature type="binding site" description="axial binding residue" evidence="16">
    <location>
        <position position="82"/>
    </location>
    <ligand>
        <name>heme b</name>
        <dbReference type="ChEBI" id="CHEBI:60344"/>
        <label>b562</label>
    </ligand>
    <ligandPart>
        <name>Fe</name>
        <dbReference type="ChEBI" id="CHEBI:18248"/>
    </ligandPart>
</feature>
<evidence type="ECO:0000256" key="11">
    <source>
        <dbReference type="ARBA" id="ARBA00023004"/>
    </source>
</evidence>
<dbReference type="GeneID" id="58116835"/>
<dbReference type="GO" id="GO:0016491">
    <property type="term" value="F:oxidoreductase activity"/>
    <property type="evidence" value="ECO:0007669"/>
    <property type="project" value="UniProtKB-UniRule"/>
</dbReference>
<proteinExistence type="inferred from homology"/>
<feature type="transmembrane region" description="Helical" evidence="17">
    <location>
        <begin position="112"/>
        <end position="134"/>
    </location>
</feature>
<keyword evidence="3 17" id="KW-0813">Transport</keyword>
<feature type="binding site" evidence="15">
    <location>
        <position position="202"/>
    </location>
    <ligand>
        <name>a ubiquinone</name>
        <dbReference type="ChEBI" id="CHEBI:16389"/>
    </ligand>
</feature>
<evidence type="ECO:0000256" key="1">
    <source>
        <dbReference type="ARBA" id="ARBA00004448"/>
    </source>
</evidence>
<dbReference type="GO" id="GO:0005743">
    <property type="term" value="C:mitochondrial inner membrane"/>
    <property type="evidence" value="ECO:0007669"/>
    <property type="project" value="UniProtKB-SubCell"/>
</dbReference>
<feature type="transmembrane region" description="Helical" evidence="17">
    <location>
        <begin position="320"/>
        <end position="339"/>
    </location>
</feature>
<evidence type="ECO:0000256" key="10">
    <source>
        <dbReference type="ARBA" id="ARBA00022989"/>
    </source>
</evidence>
<keyword evidence="4 16" id="KW-0349">Heme</keyword>
<dbReference type="InterPro" id="IPR030689">
    <property type="entry name" value="Cytochrome_b"/>
</dbReference>
<dbReference type="CDD" id="cd00290">
    <property type="entry name" value="cytochrome_b_C"/>
    <property type="match status" value="1"/>
</dbReference>
<evidence type="ECO:0000256" key="17">
    <source>
        <dbReference type="RuleBase" id="RU362117"/>
    </source>
</evidence>
<keyword evidence="6 17" id="KW-0812">Transmembrane</keyword>
<dbReference type="SUPFAM" id="SSF81648">
    <property type="entry name" value="a domain/subunit of cytochrome bc1 complex (Ubiquinol-cytochrome c reductase)"/>
    <property type="match status" value="1"/>
</dbReference>
<dbReference type="GO" id="GO:0045275">
    <property type="term" value="C:respiratory chain complex III"/>
    <property type="evidence" value="ECO:0007669"/>
    <property type="project" value="InterPro"/>
</dbReference>
<organism evidence="20">
    <name type="scientific">Phallus indusiatus</name>
    <dbReference type="NCBI Taxonomy" id="146777"/>
    <lineage>
        <taxon>Eukaryota</taxon>
        <taxon>Fungi</taxon>
        <taxon>Dikarya</taxon>
        <taxon>Basidiomycota</taxon>
        <taxon>Agaricomycotina</taxon>
        <taxon>Agaricomycetes</taxon>
        <taxon>Phallomycetidae</taxon>
        <taxon>Phallales</taxon>
        <taxon>Phallaceae</taxon>
        <taxon>Phallus</taxon>
    </lineage>
</organism>
<evidence type="ECO:0000256" key="7">
    <source>
        <dbReference type="ARBA" id="ARBA00022723"/>
    </source>
</evidence>
<dbReference type="AlphaFoldDB" id="A0A7D5FPK9"/>
<dbReference type="PROSITE" id="PS51002">
    <property type="entry name" value="CYTB_NTER"/>
    <property type="match status" value="1"/>
</dbReference>
<feature type="transmembrane region" description="Helical" evidence="17">
    <location>
        <begin position="141"/>
        <end position="158"/>
    </location>
</feature>
<keyword evidence="8" id="KW-0999">Mitochondrion inner membrane</keyword>
<dbReference type="PANTHER" id="PTHR19271:SF16">
    <property type="entry name" value="CYTOCHROME B"/>
    <property type="match status" value="1"/>
</dbReference>
<dbReference type="InterPro" id="IPR036150">
    <property type="entry name" value="Cyt_b/b6_C_sf"/>
</dbReference>
<dbReference type="PIRSF" id="PIRSF038885">
    <property type="entry name" value="COB"/>
    <property type="match status" value="1"/>
</dbReference>
<feature type="transmembrane region" description="Helical" evidence="17">
    <location>
        <begin position="76"/>
        <end position="97"/>
    </location>
</feature>
<dbReference type="GO" id="GO:0008121">
    <property type="term" value="F:quinol-cytochrome-c reductase activity"/>
    <property type="evidence" value="ECO:0007669"/>
    <property type="project" value="InterPro"/>
</dbReference>
<feature type="transmembrane region" description="Helical" evidence="17">
    <location>
        <begin position="351"/>
        <end position="373"/>
    </location>
</feature>
<gene>
    <name evidence="20" type="primary">cob</name>
</gene>
<name>A0A7D5FPK9_9AGAM</name>
<feature type="transmembrane region" description="Helical" evidence="17">
    <location>
        <begin position="178"/>
        <end position="201"/>
    </location>
</feature>
<sequence>MRLLKSNVILRLLNSYLVDSPQPANISYLWNFGSLLGTCLILQILTGVFLAMHYTPNVEMAFSSVEHIMRDVNAGWILRYTHANVASFFFIFVYLHIARGIYYSSYREPRTLTWTIGVVILILMMGTGFLGYVLPYGQMSLWGATVITNLLSAIPVFGKDLVELIWGGFSVSNATLNRFFSLHFLLPFVLAALAAGHLLALHENGSGNPNGITGNGDRYPMHPYFSFKDLVTIFLFLLALSIIVCFYPNLLGHSDNYIPANPMQTPASIVPEWYLLPYYAILRSIPNKLLGVLAMFGSLLILLVLPFTDLSRIRGSQFRPLMKVANWAFFINFFILMWIGSQHPDSPYVEIGQISTAFYFLWFLLLVPVIGLIENTLYDLNYNTQLNSKNLMNKEDKILKSVRKTS</sequence>
<evidence type="ECO:0000256" key="6">
    <source>
        <dbReference type="ARBA" id="ARBA00022692"/>
    </source>
</evidence>
<keyword evidence="13 17" id="KW-0472">Membrane</keyword>
<evidence type="ECO:0000256" key="2">
    <source>
        <dbReference type="ARBA" id="ARBA00013531"/>
    </source>
</evidence>
<protein>
    <recommendedName>
        <fullName evidence="2 17">Cytochrome b</fullName>
    </recommendedName>
</protein>
<comment type="cofactor">
    <cofactor evidence="17">
        <name>heme b</name>
        <dbReference type="ChEBI" id="CHEBI:60344"/>
    </cofactor>
    <text evidence="17">Binds 2 heme groups non-covalently.</text>
</comment>
<evidence type="ECO:0000256" key="14">
    <source>
        <dbReference type="ARBA" id="ARBA00061233"/>
    </source>
</evidence>
<dbReference type="InterPro" id="IPR016174">
    <property type="entry name" value="Di-haem_cyt_TM"/>
</dbReference>
<dbReference type="InterPro" id="IPR005797">
    <property type="entry name" value="Cyt_b/b6_N"/>
</dbReference>
<dbReference type="EMBL" id="MT528240">
    <property type="protein sequence ID" value="QLD96632.1"/>
    <property type="molecule type" value="Genomic_DNA"/>
</dbReference>
<keyword evidence="12 17" id="KW-0496">Mitochondrion</keyword>
<evidence type="ECO:0000313" key="20">
    <source>
        <dbReference type="EMBL" id="QLD96632.1"/>
    </source>
</evidence>
<dbReference type="RefSeq" id="YP_009912190.1">
    <property type="nucleotide sequence ID" value="NC_050041.1"/>
</dbReference>
<dbReference type="PANTHER" id="PTHR19271">
    <property type="entry name" value="CYTOCHROME B"/>
    <property type="match status" value="1"/>
</dbReference>
<feature type="transmembrane region" description="Helical" evidence="17">
    <location>
        <begin position="28"/>
        <end position="55"/>
    </location>
</feature>
<dbReference type="InterPro" id="IPR027387">
    <property type="entry name" value="Cytb/b6-like_sf"/>
</dbReference>
<dbReference type="PROSITE" id="PS51003">
    <property type="entry name" value="CYTB_CTER"/>
    <property type="match status" value="1"/>
</dbReference>
<feature type="domain" description="Cytochrome b/b6 N-terminal region profile" evidence="18">
    <location>
        <begin position="1"/>
        <end position="210"/>
    </location>
</feature>
<evidence type="ECO:0000256" key="8">
    <source>
        <dbReference type="ARBA" id="ARBA00022792"/>
    </source>
</evidence>
<keyword evidence="9 17" id="KW-0249">Electron transport</keyword>
<evidence type="ECO:0000256" key="5">
    <source>
        <dbReference type="ARBA" id="ARBA00022660"/>
    </source>
</evidence>
<comment type="subcellular location">
    <subcellularLocation>
        <location evidence="1">Mitochondrion inner membrane</location>
        <topology evidence="1">Multi-pass membrane protein</topology>
    </subcellularLocation>
</comment>
<reference evidence="20" key="1">
    <citation type="journal article" name="Front. Microbiol.">
        <title>Mitogenomes of Two Phallus Mushroom Species Reveal Gene Rearrangement, Intron Dynamics, and Basidiomycete Phylogeny.</title>
        <authorList>
            <person name="Chen C."/>
            <person name="Wang J."/>
            <person name="Li Q."/>
            <person name="Fu R."/>
            <person name="Jin X."/>
            <person name="Huang W."/>
            <person name="Lu D."/>
        </authorList>
    </citation>
    <scope>NUCLEOTIDE SEQUENCE</scope>
    <source>
        <tissue evidence="20">Fruiting body</tissue>
    </source>
</reference>
<keyword evidence="10 17" id="KW-1133">Transmembrane helix</keyword>
<accession>A0A7D5FPK9</accession>
<evidence type="ECO:0000256" key="4">
    <source>
        <dbReference type="ARBA" id="ARBA00022617"/>
    </source>
</evidence>
<feature type="binding site" description="axial binding residue" evidence="16">
    <location>
        <position position="197"/>
    </location>
    <ligand>
        <name>heme b</name>
        <dbReference type="ChEBI" id="CHEBI:60344"/>
        <label>b566</label>
    </ligand>
    <ligandPart>
        <name>Fe</name>
        <dbReference type="ChEBI" id="CHEBI:18248"/>
    </ligandPart>
</feature>